<dbReference type="Proteomes" id="UP000216825">
    <property type="component" value="Chromosome"/>
</dbReference>
<sequence length="419" mass="44358">MTGTAQNRPNAAASSGEDSRRPAPWQRMAAGGGLLDPSGQLRSTVFEEMTALARRTGSVNLGQGFPDFNPPAEMVAAAVDALHAGHHQYAPIVGVPALREAVATHQREHYGLDVDPDGQVIVCAGATEGMTAALLSLLQPGDEVVVFEPHYDLYGAVVEFAGATTVPVPLLPPAFVPDPDDVRAAFSPRTRAVILNDPHNPTGTVASREFKQQLVELATEFNAVILTDEVYEHLRYDGPHEPIAQLPGAAGRTLSVSSAGKTFSATGWRVGWVSGPRDLVRGVTAVKTYLSHSAAAPLQHAVASVLTSPTGFYERLLEDYRERRDVLVSGLHGAGLNPPMPEGTFFAVADVSDLYPLAGVQDAEGLAHHWAETVGVVGIPVSAFVGPGNRGLYSDWLRLAFCKRTDVLRGAMAGLVASV</sequence>
<dbReference type="FunFam" id="3.40.640.10:FF:000033">
    <property type="entry name" value="Aspartate aminotransferase"/>
    <property type="match status" value="1"/>
</dbReference>
<organism evidence="9 10">
    <name type="scientific">Kocuria varians</name>
    <name type="common">Micrococcus varians</name>
    <dbReference type="NCBI Taxonomy" id="1272"/>
    <lineage>
        <taxon>Bacteria</taxon>
        <taxon>Bacillati</taxon>
        <taxon>Actinomycetota</taxon>
        <taxon>Actinomycetes</taxon>
        <taxon>Micrococcales</taxon>
        <taxon>Micrococcaceae</taxon>
        <taxon>Kocuria</taxon>
    </lineage>
</organism>
<dbReference type="InterPro" id="IPR051326">
    <property type="entry name" value="Kynurenine-oxoglutarate_AT"/>
</dbReference>
<dbReference type="SUPFAM" id="SSF53383">
    <property type="entry name" value="PLP-dependent transferases"/>
    <property type="match status" value="1"/>
</dbReference>
<accession>A0A7D7L0M7</accession>
<dbReference type="InterPro" id="IPR004838">
    <property type="entry name" value="NHTrfase_class1_PyrdxlP-BS"/>
</dbReference>
<dbReference type="GO" id="GO:0030170">
    <property type="term" value="F:pyridoxal phosphate binding"/>
    <property type="evidence" value="ECO:0007669"/>
    <property type="project" value="InterPro"/>
</dbReference>
<comment type="similarity">
    <text evidence="2 6">Belongs to the class-I pyridoxal-phosphate-dependent aminotransferase family.</text>
</comment>
<keyword evidence="10" id="KW-1185">Reference proteome</keyword>
<dbReference type="AlphaFoldDB" id="A0A7D7L0M7"/>
<evidence type="ECO:0000256" key="6">
    <source>
        <dbReference type="RuleBase" id="RU000481"/>
    </source>
</evidence>
<keyword evidence="4 6" id="KW-0808">Transferase</keyword>
<dbReference type="GO" id="GO:0005737">
    <property type="term" value="C:cytoplasm"/>
    <property type="evidence" value="ECO:0007669"/>
    <property type="project" value="TreeGrafter"/>
</dbReference>
<name>A0A7D7L0M7_KOCVA</name>
<dbReference type="InterPro" id="IPR015422">
    <property type="entry name" value="PyrdxlP-dep_Trfase_small"/>
</dbReference>
<keyword evidence="3 6" id="KW-0032">Aminotransferase</keyword>
<dbReference type="Pfam" id="PF00155">
    <property type="entry name" value="Aminotran_1_2"/>
    <property type="match status" value="1"/>
</dbReference>
<evidence type="ECO:0000256" key="4">
    <source>
        <dbReference type="ARBA" id="ARBA00022679"/>
    </source>
</evidence>
<evidence type="ECO:0000256" key="7">
    <source>
        <dbReference type="SAM" id="MobiDB-lite"/>
    </source>
</evidence>
<dbReference type="KEGG" id="kvr:CIB50_0002130"/>
<keyword evidence="5" id="KW-0663">Pyridoxal phosphate</keyword>
<dbReference type="GO" id="GO:0016212">
    <property type="term" value="F:kynurenine-oxoglutarate transaminase activity"/>
    <property type="evidence" value="ECO:0007669"/>
    <property type="project" value="TreeGrafter"/>
</dbReference>
<reference evidence="10" key="1">
    <citation type="submission" date="2017-08" db="EMBL/GenBank/DDBJ databases">
        <title>Draft Genome Sequence of Kocuria varians 80.</title>
        <authorList>
            <person name="Minaev M."/>
            <person name="Kurbakov K.A."/>
            <person name="Solodovnikova G.I."/>
            <person name="Kuznetsova O.A."/>
            <person name="Lisitsyn A.B."/>
        </authorList>
    </citation>
    <scope>NUCLEOTIDE SEQUENCE [LARGE SCALE GENOMIC DNA]</scope>
    <source>
        <strain evidence="10">80</strain>
    </source>
</reference>
<feature type="region of interest" description="Disordered" evidence="7">
    <location>
        <begin position="1"/>
        <end position="39"/>
    </location>
</feature>
<evidence type="ECO:0000256" key="3">
    <source>
        <dbReference type="ARBA" id="ARBA00022576"/>
    </source>
</evidence>
<dbReference type="PANTHER" id="PTHR43807">
    <property type="entry name" value="FI04487P"/>
    <property type="match status" value="1"/>
</dbReference>
<dbReference type="InterPro" id="IPR015424">
    <property type="entry name" value="PyrdxlP-dep_Trfase"/>
</dbReference>
<dbReference type="PROSITE" id="PS00105">
    <property type="entry name" value="AA_TRANSFER_CLASS_1"/>
    <property type="match status" value="1"/>
</dbReference>
<feature type="compositionally biased region" description="Polar residues" evidence="7">
    <location>
        <begin position="1"/>
        <end position="13"/>
    </location>
</feature>
<feature type="domain" description="Aminotransferase class I/classII large" evidence="8">
    <location>
        <begin position="59"/>
        <end position="405"/>
    </location>
</feature>
<reference evidence="9 10" key="2">
    <citation type="submission" date="2020-07" db="EMBL/GenBank/DDBJ databases">
        <title>Genome of starter culture bacteria Kocuria salsicia reveals its technological properties and safety for usage in meat industry.</title>
        <authorList>
            <person name="Michael M."/>
            <person name="Konstantin K."/>
            <person name="Evgenii K."/>
            <person name="Galina S."/>
            <person name="Oksana K."/>
            <person name="Andrei L."/>
        </authorList>
    </citation>
    <scope>NUCLEOTIDE SEQUENCE [LARGE SCALE GENOMIC DNA]</scope>
    <source>
        <strain evidence="9 10">80</strain>
    </source>
</reference>
<evidence type="ECO:0000313" key="9">
    <source>
        <dbReference type="EMBL" id="QMS57391.1"/>
    </source>
</evidence>
<dbReference type="EC" id="2.6.1.-" evidence="6"/>
<evidence type="ECO:0000259" key="8">
    <source>
        <dbReference type="Pfam" id="PF00155"/>
    </source>
</evidence>
<dbReference type="Gene3D" id="3.90.1150.10">
    <property type="entry name" value="Aspartate Aminotransferase, domain 1"/>
    <property type="match status" value="1"/>
</dbReference>
<dbReference type="InterPro" id="IPR004839">
    <property type="entry name" value="Aminotransferase_I/II_large"/>
</dbReference>
<dbReference type="Gene3D" id="3.40.640.10">
    <property type="entry name" value="Type I PLP-dependent aspartate aminotransferase-like (Major domain)"/>
    <property type="match status" value="1"/>
</dbReference>
<dbReference type="PANTHER" id="PTHR43807:SF20">
    <property type="entry name" value="FI04487P"/>
    <property type="match status" value="1"/>
</dbReference>
<dbReference type="EMBL" id="CP059343">
    <property type="protein sequence ID" value="QMS57391.1"/>
    <property type="molecule type" value="Genomic_DNA"/>
</dbReference>
<comment type="cofactor">
    <cofactor evidence="1 6">
        <name>pyridoxal 5'-phosphate</name>
        <dbReference type="ChEBI" id="CHEBI:597326"/>
    </cofactor>
</comment>
<protein>
    <recommendedName>
        <fullName evidence="6">Aminotransferase</fullName>
        <ecNumber evidence="6">2.6.1.-</ecNumber>
    </recommendedName>
</protein>
<gene>
    <name evidence="9" type="primary">dapC</name>
    <name evidence="9" type="ORF">CIB50_0002130</name>
</gene>
<evidence type="ECO:0000313" key="10">
    <source>
        <dbReference type="Proteomes" id="UP000216825"/>
    </source>
</evidence>
<dbReference type="CDD" id="cd00609">
    <property type="entry name" value="AAT_like"/>
    <property type="match status" value="1"/>
</dbReference>
<evidence type="ECO:0000256" key="2">
    <source>
        <dbReference type="ARBA" id="ARBA00007441"/>
    </source>
</evidence>
<evidence type="ECO:0000256" key="1">
    <source>
        <dbReference type="ARBA" id="ARBA00001933"/>
    </source>
</evidence>
<proteinExistence type="inferred from homology"/>
<dbReference type="InterPro" id="IPR015421">
    <property type="entry name" value="PyrdxlP-dep_Trfase_major"/>
</dbReference>
<evidence type="ECO:0000256" key="5">
    <source>
        <dbReference type="ARBA" id="ARBA00022898"/>
    </source>
</evidence>